<dbReference type="PANTHER" id="PTHR46116:SF15">
    <property type="entry name" value="(E3-INDEPENDENT) E2 UBIQUITIN-CONJUGATING ENZYME"/>
    <property type="match status" value="1"/>
</dbReference>
<dbReference type="PANTHER" id="PTHR46116">
    <property type="entry name" value="(E3-INDEPENDENT) E2 UBIQUITIN-CONJUGATING ENZYME"/>
    <property type="match status" value="1"/>
</dbReference>
<dbReference type="InterPro" id="IPR057733">
    <property type="entry name" value="UBE2O-like_SH3-B"/>
</dbReference>
<dbReference type="CDD" id="cd23837">
    <property type="entry name" value="UBCc_UBE2O"/>
    <property type="match status" value="1"/>
</dbReference>
<dbReference type="Pfam" id="PF23043">
    <property type="entry name" value="SH3-B_UBE2O"/>
    <property type="match status" value="1"/>
</dbReference>
<evidence type="ECO:0000313" key="6">
    <source>
        <dbReference type="Proteomes" id="UP000054302"/>
    </source>
</evidence>
<dbReference type="PROSITE" id="PS50127">
    <property type="entry name" value="UBC_2"/>
    <property type="match status" value="1"/>
</dbReference>
<keyword evidence="6" id="KW-1185">Reference proteome</keyword>
<feature type="region of interest" description="Disordered" evidence="3">
    <location>
        <begin position="599"/>
        <end position="638"/>
    </location>
</feature>
<dbReference type="STRING" id="212818.A0A0D1ZLI2"/>
<feature type="compositionally biased region" description="Polar residues" evidence="3">
    <location>
        <begin position="625"/>
        <end position="636"/>
    </location>
</feature>
<dbReference type="Gene3D" id="3.10.110.10">
    <property type="entry name" value="Ubiquitin Conjugating Enzyme"/>
    <property type="match status" value="1"/>
</dbReference>
<dbReference type="OMA" id="EMWIEYE"/>
<dbReference type="SMART" id="SM00212">
    <property type="entry name" value="UBCc"/>
    <property type="match status" value="1"/>
</dbReference>
<evidence type="ECO:0000256" key="3">
    <source>
        <dbReference type="SAM" id="MobiDB-lite"/>
    </source>
</evidence>
<dbReference type="Pfam" id="PF00179">
    <property type="entry name" value="UQ_con"/>
    <property type="match status" value="1"/>
</dbReference>
<dbReference type="Proteomes" id="UP000054302">
    <property type="component" value="Unassembled WGS sequence"/>
</dbReference>
<feature type="compositionally biased region" description="Acidic residues" evidence="3">
    <location>
        <begin position="720"/>
        <end position="738"/>
    </location>
</feature>
<accession>A0A0D1ZLI2</accession>
<reference evidence="5 6" key="1">
    <citation type="submission" date="2015-01" db="EMBL/GenBank/DDBJ databases">
        <title>The Genome Sequence of Exophiala mesophila CBS40295.</title>
        <authorList>
            <consortium name="The Broad Institute Genomics Platform"/>
            <person name="Cuomo C."/>
            <person name="de Hoog S."/>
            <person name="Gorbushina A."/>
            <person name="Stielow B."/>
            <person name="Teixiera M."/>
            <person name="Abouelleil A."/>
            <person name="Chapman S.B."/>
            <person name="Priest M."/>
            <person name="Young S.K."/>
            <person name="Wortman J."/>
            <person name="Nusbaum C."/>
            <person name="Birren B."/>
        </authorList>
    </citation>
    <scope>NUCLEOTIDE SEQUENCE [LARGE SCALE GENOMIC DNA]</scope>
    <source>
        <strain evidence="5 6">CBS 40295</strain>
    </source>
</reference>
<evidence type="ECO:0000313" key="5">
    <source>
        <dbReference type="EMBL" id="KIV94799.1"/>
    </source>
</evidence>
<protein>
    <recommendedName>
        <fullName evidence="4">UBC core domain-containing protein</fullName>
    </recommendedName>
</protein>
<dbReference type="HOGENOM" id="CLU_005619_1_0_1"/>
<feature type="region of interest" description="Disordered" evidence="3">
    <location>
        <begin position="713"/>
        <end position="738"/>
    </location>
</feature>
<proteinExistence type="predicted"/>
<gene>
    <name evidence="5" type="ORF">PV10_02531</name>
</gene>
<evidence type="ECO:0000256" key="1">
    <source>
        <dbReference type="ARBA" id="ARBA00022679"/>
    </source>
</evidence>
<keyword evidence="1" id="KW-0808">Transferase</keyword>
<dbReference type="VEuPathDB" id="FungiDB:PV10_02531"/>
<dbReference type="GeneID" id="27320376"/>
<dbReference type="EMBL" id="KN847521">
    <property type="protein sequence ID" value="KIV94799.1"/>
    <property type="molecule type" value="Genomic_DNA"/>
</dbReference>
<evidence type="ECO:0000259" key="4">
    <source>
        <dbReference type="PROSITE" id="PS50127"/>
    </source>
</evidence>
<dbReference type="AlphaFoldDB" id="A0A0D1ZLI2"/>
<keyword evidence="2" id="KW-0833">Ubl conjugation pathway</keyword>
<feature type="domain" description="UBC core" evidence="4">
    <location>
        <begin position="811"/>
        <end position="975"/>
    </location>
</feature>
<organism evidence="5 6">
    <name type="scientific">Exophiala mesophila</name>
    <name type="common">Black yeast-like fungus</name>
    <dbReference type="NCBI Taxonomy" id="212818"/>
    <lineage>
        <taxon>Eukaryota</taxon>
        <taxon>Fungi</taxon>
        <taxon>Dikarya</taxon>
        <taxon>Ascomycota</taxon>
        <taxon>Pezizomycotina</taxon>
        <taxon>Eurotiomycetes</taxon>
        <taxon>Chaetothyriomycetidae</taxon>
        <taxon>Chaetothyriales</taxon>
        <taxon>Herpotrichiellaceae</taxon>
        <taxon>Exophiala</taxon>
    </lineage>
</organism>
<dbReference type="SUPFAM" id="SSF54495">
    <property type="entry name" value="UBC-like"/>
    <property type="match status" value="1"/>
</dbReference>
<dbReference type="RefSeq" id="XP_016226373.1">
    <property type="nucleotide sequence ID" value="XM_016366855.1"/>
</dbReference>
<dbReference type="GO" id="GO:0061631">
    <property type="term" value="F:ubiquitin conjugating enzyme activity"/>
    <property type="evidence" value="ECO:0007669"/>
    <property type="project" value="TreeGrafter"/>
</dbReference>
<sequence length="1078" mass="120110">MRTLDLYDHVQLKTDPALRGTIERTHTESFEPLADELIIAHVPVPPEILNQFVTTGAPPPGYVFVQFEDEPDGSSLVAEDDLILISRSFQIGDHVRLESKPITGTVVSIDESYILQPILSLPFTIPNKGLFPQQFDTCTSECISSLPAHLSPSNPHVLLVDVPAREVKRAQDVMKDDFILSKNWVGTVEEVQYNIVILLADHSLVQIPSIDGLYIPVRAEGKPLIALPEEDGFRPDVVGALQGWSTTIPIYHVPRPGSFVIVDGTRLRQGKWIKGGYSSQSPAHGWIVNIRAGEVTVDWVGSRESPSGLRTSGDDMPPYELEFFDKAGDPSQPDTLCPRADVVIYDTGIRPVNGNHEHVHGHPGTAELGGEIQGEHHDSMVSLRSGSGQDLGAGTHVRFRDPTAARVKYQGVGTSAHGAIQKVSKIYGWDMDEYRIVHVTQTATVLWQDGSVSNNDSSTLHGFSLFEPDISPADFVLKRDGMQQRDLVMGEVKTFNEMTFFEEPHDLLPRSVGVVQMVDSAERIARVRWFKEPQIELRSNGSVLAPHSRYGAIGDVVEDISLYEIMSFLCLQRKPKNLCVINRSRDGAAMIADDDTVPVASREVPRSTGRYSNHSSRRSRRGSVPDQNGHISTTGSARAKRPDIDWYGEIVATNLDGSCTVRLGAAQKCRDVCVAPDDILAVIDEQEHLGDYDNESMDLDESASSDWSVEYEGGERMDADSGDDNWESEGEDDEDDEDDEILFTLMQERKEDVNEVEMKDMDSHEDDTQRPSLARLTTALQHDAPHQFRILESDPPQDQFGRLSLRQSPGSFLKRILKEHRALLTGLPEGEIYVRTYESRLDLLRCLIIGPRDTPYESAPFLIDLQLPEGFPEVPPVAHFHSWTSGLGRINPNLYEEGKICLSLLGTWTGKHESEKWSDNSTILQLLVSLQGLVMVRRPFFNEAGFEGFEHDDKYTVESELYSEKAYLMARGFVKHALTQPPSGLEDVIAFRYLSKDGNGHSLLETVIERGRQLIQASENARQEKDTRLMDASGSKEDPTRVFLKPLSRGASVMLGRVLSELGAQLERWQPSTRVSEV</sequence>
<dbReference type="OrthoDB" id="47801at2759"/>
<evidence type="ECO:0000256" key="2">
    <source>
        <dbReference type="ARBA" id="ARBA00022786"/>
    </source>
</evidence>
<dbReference type="InterPro" id="IPR000608">
    <property type="entry name" value="UBC"/>
</dbReference>
<dbReference type="InterPro" id="IPR016135">
    <property type="entry name" value="UBQ-conjugating_enzyme/RWD"/>
</dbReference>
<name>A0A0D1ZLI2_EXOME</name>